<dbReference type="InterPro" id="IPR012338">
    <property type="entry name" value="Beta-lactam/transpept-like"/>
</dbReference>
<evidence type="ECO:0000259" key="2">
    <source>
        <dbReference type="Pfam" id="PF00905"/>
    </source>
</evidence>
<accession>A0A2T3HL73</accession>
<dbReference type="Pfam" id="PF00905">
    <property type="entry name" value="Transpeptidase"/>
    <property type="match status" value="1"/>
</dbReference>
<dbReference type="GO" id="GO:0008658">
    <property type="term" value="F:penicillin binding"/>
    <property type="evidence" value="ECO:0007669"/>
    <property type="project" value="InterPro"/>
</dbReference>
<organism evidence="3 4">
    <name type="scientific">Pedobacter yulinensis</name>
    <dbReference type="NCBI Taxonomy" id="2126353"/>
    <lineage>
        <taxon>Bacteria</taxon>
        <taxon>Pseudomonadati</taxon>
        <taxon>Bacteroidota</taxon>
        <taxon>Sphingobacteriia</taxon>
        <taxon>Sphingobacteriales</taxon>
        <taxon>Sphingobacteriaceae</taxon>
        <taxon>Pedobacter</taxon>
    </lineage>
</organism>
<reference evidence="3 4" key="1">
    <citation type="submission" date="2018-03" db="EMBL/GenBank/DDBJ databases">
        <authorList>
            <person name="Keele B.F."/>
        </authorList>
    </citation>
    <scope>NUCLEOTIDE SEQUENCE [LARGE SCALE GENOMIC DNA]</scope>
    <source>
        <strain evidence="3 4">YL28-9</strain>
    </source>
</reference>
<keyword evidence="1" id="KW-0732">Signal</keyword>
<sequence>MKTAYKSLAQRLIGMSCSLLPLPLTAQHLSLPDGIEGSTTVFDLKHKQWHYTDERDALHESLPASTFKILHSCIALEEGAVADERQVLKWDGTVNKFLGEPFAAWNADTDMEQAYRNSTIWFYAEMARRVGRPVYRRYFKASSYGNGDLRETGTDFWNYGTFGVTPVGQINFLRKLYSRQLPFSERTYAIVQRIMRTEHDGGVFYEKTGWTRQDGKDIGWYVGFVEQKANVYFFATRLTKKALTAHPGFGALRKSVTIAVLKKLAGEK</sequence>
<comment type="caution">
    <text evidence="3">The sequence shown here is derived from an EMBL/GenBank/DDBJ whole genome shotgun (WGS) entry which is preliminary data.</text>
</comment>
<dbReference type="Proteomes" id="UP000240912">
    <property type="component" value="Unassembled WGS sequence"/>
</dbReference>
<keyword evidence="3" id="KW-0378">Hydrolase</keyword>
<protein>
    <submittedName>
        <fullName evidence="3">Serine hydrolase</fullName>
    </submittedName>
</protein>
<feature type="chain" id="PRO_5015692054" evidence="1">
    <location>
        <begin position="27"/>
        <end position="268"/>
    </location>
</feature>
<feature type="signal peptide" evidence="1">
    <location>
        <begin position="1"/>
        <end position="26"/>
    </location>
</feature>
<gene>
    <name evidence="3" type="ORF">C7T94_11400</name>
</gene>
<feature type="domain" description="Penicillin-binding protein transpeptidase" evidence="2">
    <location>
        <begin position="63"/>
        <end position="242"/>
    </location>
</feature>
<dbReference type="GO" id="GO:0016787">
    <property type="term" value="F:hydrolase activity"/>
    <property type="evidence" value="ECO:0007669"/>
    <property type="project" value="UniProtKB-KW"/>
</dbReference>
<dbReference type="OrthoDB" id="9762883at2"/>
<evidence type="ECO:0000313" key="4">
    <source>
        <dbReference type="Proteomes" id="UP000240912"/>
    </source>
</evidence>
<dbReference type="EMBL" id="PYLS01000005">
    <property type="protein sequence ID" value="PST83197.1"/>
    <property type="molecule type" value="Genomic_DNA"/>
</dbReference>
<dbReference type="Gene3D" id="3.40.710.10">
    <property type="entry name" value="DD-peptidase/beta-lactamase superfamily"/>
    <property type="match status" value="1"/>
</dbReference>
<evidence type="ECO:0000313" key="3">
    <source>
        <dbReference type="EMBL" id="PST83197.1"/>
    </source>
</evidence>
<keyword evidence="4" id="KW-1185">Reference proteome</keyword>
<dbReference type="AlphaFoldDB" id="A0A2T3HL73"/>
<name>A0A2T3HL73_9SPHI</name>
<evidence type="ECO:0000256" key="1">
    <source>
        <dbReference type="SAM" id="SignalP"/>
    </source>
</evidence>
<dbReference type="SUPFAM" id="SSF56601">
    <property type="entry name" value="beta-lactamase/transpeptidase-like"/>
    <property type="match status" value="1"/>
</dbReference>
<dbReference type="RefSeq" id="WP_107215457.1">
    <property type="nucleotide sequence ID" value="NZ_KZ686269.1"/>
</dbReference>
<proteinExistence type="predicted"/>
<dbReference type="InterPro" id="IPR001460">
    <property type="entry name" value="PCN-bd_Tpept"/>
</dbReference>